<sequence length="68" mass="8137">MSSFIPHAHKLTFVDNQQFQHVAEYITNIHQCRCERCEAEDSRLMPRQSRFREIYEGDILQKGPVWSK</sequence>
<protein>
    <submittedName>
        <fullName evidence="1">Uncharacterized protein</fullName>
    </submittedName>
</protein>
<comment type="caution">
    <text evidence="1">The sequence shown here is derived from an EMBL/GenBank/DDBJ whole genome shotgun (WGS) entry which is preliminary data.</text>
</comment>
<proteinExistence type="predicted"/>
<organism evidence="1 2">
    <name type="scientific">Marasmius tenuissimus</name>
    <dbReference type="NCBI Taxonomy" id="585030"/>
    <lineage>
        <taxon>Eukaryota</taxon>
        <taxon>Fungi</taxon>
        <taxon>Dikarya</taxon>
        <taxon>Basidiomycota</taxon>
        <taxon>Agaricomycotina</taxon>
        <taxon>Agaricomycetes</taxon>
        <taxon>Agaricomycetidae</taxon>
        <taxon>Agaricales</taxon>
        <taxon>Marasmiineae</taxon>
        <taxon>Marasmiaceae</taxon>
        <taxon>Marasmius</taxon>
    </lineage>
</organism>
<evidence type="ECO:0000313" key="1">
    <source>
        <dbReference type="EMBL" id="KAL0060397.1"/>
    </source>
</evidence>
<name>A0ABR2ZGN3_9AGAR</name>
<reference evidence="1 2" key="1">
    <citation type="submission" date="2024-05" db="EMBL/GenBank/DDBJ databases">
        <title>A draft genome resource for the thread blight pathogen Marasmius tenuissimus strain MS-2.</title>
        <authorList>
            <person name="Yulfo-Soto G.E."/>
            <person name="Baruah I.K."/>
            <person name="Amoako-Attah I."/>
            <person name="Bukari Y."/>
            <person name="Meinhardt L.W."/>
            <person name="Bailey B.A."/>
            <person name="Cohen S.P."/>
        </authorList>
    </citation>
    <scope>NUCLEOTIDE SEQUENCE [LARGE SCALE GENOMIC DNA]</scope>
    <source>
        <strain evidence="1 2">MS-2</strain>
    </source>
</reference>
<evidence type="ECO:0000313" key="2">
    <source>
        <dbReference type="Proteomes" id="UP001437256"/>
    </source>
</evidence>
<dbReference type="EMBL" id="JBBXMP010000178">
    <property type="protein sequence ID" value="KAL0060397.1"/>
    <property type="molecule type" value="Genomic_DNA"/>
</dbReference>
<dbReference type="Proteomes" id="UP001437256">
    <property type="component" value="Unassembled WGS sequence"/>
</dbReference>
<keyword evidence="2" id="KW-1185">Reference proteome</keyword>
<accession>A0ABR2ZGN3</accession>
<gene>
    <name evidence="1" type="ORF">AAF712_012812</name>
</gene>